<feature type="compositionally biased region" description="Polar residues" evidence="1">
    <location>
        <begin position="7"/>
        <end position="31"/>
    </location>
</feature>
<dbReference type="EMBL" id="MN738851">
    <property type="protein sequence ID" value="QHT28038.1"/>
    <property type="molecule type" value="Genomic_DNA"/>
</dbReference>
<proteinExistence type="predicted"/>
<feature type="region of interest" description="Disordered" evidence="1">
    <location>
        <begin position="1"/>
        <end position="34"/>
    </location>
</feature>
<sequence>MIFSYTGKPSNDFSKSTTKLVNSQKKLSQPSNKERTNLLFSNNTSLHGSMFQRIQYATSGCTACGK</sequence>
<evidence type="ECO:0000313" key="2">
    <source>
        <dbReference type="EMBL" id="QHT28038.1"/>
    </source>
</evidence>
<dbReference type="AlphaFoldDB" id="A0A6C0EGI6"/>
<protein>
    <submittedName>
        <fullName evidence="2">Uncharacterized protein</fullName>
    </submittedName>
</protein>
<accession>A0A6C0EGI6</accession>
<name>A0A6C0EGI6_9ZZZZ</name>
<evidence type="ECO:0000256" key="1">
    <source>
        <dbReference type="SAM" id="MobiDB-lite"/>
    </source>
</evidence>
<reference evidence="2" key="1">
    <citation type="journal article" date="2020" name="Nature">
        <title>Giant virus diversity and host interactions through global metagenomics.</title>
        <authorList>
            <person name="Schulz F."/>
            <person name="Roux S."/>
            <person name="Paez-Espino D."/>
            <person name="Jungbluth S."/>
            <person name="Walsh D.A."/>
            <person name="Denef V.J."/>
            <person name="McMahon K.D."/>
            <person name="Konstantinidis K.T."/>
            <person name="Eloe-Fadrosh E.A."/>
            <person name="Kyrpides N.C."/>
            <person name="Woyke T."/>
        </authorList>
    </citation>
    <scope>NUCLEOTIDE SEQUENCE</scope>
    <source>
        <strain evidence="2">GVMAG-M-3300001348-25</strain>
    </source>
</reference>
<organism evidence="2">
    <name type="scientific">viral metagenome</name>
    <dbReference type="NCBI Taxonomy" id="1070528"/>
    <lineage>
        <taxon>unclassified sequences</taxon>
        <taxon>metagenomes</taxon>
        <taxon>organismal metagenomes</taxon>
    </lineage>
</organism>